<keyword evidence="3" id="KW-1185">Reference proteome</keyword>
<evidence type="ECO:0000313" key="3">
    <source>
        <dbReference type="Proteomes" id="UP000237846"/>
    </source>
</evidence>
<evidence type="ECO:0000313" key="2">
    <source>
        <dbReference type="EMBL" id="PRX97319.1"/>
    </source>
</evidence>
<protein>
    <submittedName>
        <fullName evidence="2">Uncharacterized protein</fullName>
    </submittedName>
</protein>
<organism evidence="2 3">
    <name type="scientific">Allonocardiopsis opalescens</name>
    <dbReference type="NCBI Taxonomy" id="1144618"/>
    <lineage>
        <taxon>Bacteria</taxon>
        <taxon>Bacillati</taxon>
        <taxon>Actinomycetota</taxon>
        <taxon>Actinomycetes</taxon>
        <taxon>Streptosporangiales</taxon>
        <taxon>Allonocardiopsis</taxon>
    </lineage>
</organism>
<comment type="caution">
    <text evidence="2">The sequence shown here is derived from an EMBL/GenBank/DDBJ whole genome shotgun (WGS) entry which is preliminary data.</text>
</comment>
<accession>A0A2T0Q0K2</accession>
<evidence type="ECO:0000256" key="1">
    <source>
        <dbReference type="SAM" id="MobiDB-lite"/>
    </source>
</evidence>
<gene>
    <name evidence="2" type="ORF">CLV72_106356</name>
</gene>
<sequence>MGYARKPYVRRPYSSGPTLLGRARRALRNALGSRHSRPAARGGGRPFQRPASRPTARPTSVAGRIRRAFNRL</sequence>
<reference evidence="2 3" key="1">
    <citation type="submission" date="2018-03" db="EMBL/GenBank/DDBJ databases">
        <title>Genomic Encyclopedia of Archaeal and Bacterial Type Strains, Phase II (KMG-II): from individual species to whole genera.</title>
        <authorList>
            <person name="Goeker M."/>
        </authorList>
    </citation>
    <scope>NUCLEOTIDE SEQUENCE [LARGE SCALE GENOMIC DNA]</scope>
    <source>
        <strain evidence="2 3">DSM 45601</strain>
    </source>
</reference>
<name>A0A2T0Q0K2_9ACTN</name>
<dbReference type="EMBL" id="PVZC01000006">
    <property type="protein sequence ID" value="PRX97319.1"/>
    <property type="molecule type" value="Genomic_DNA"/>
</dbReference>
<dbReference type="Proteomes" id="UP000237846">
    <property type="component" value="Unassembled WGS sequence"/>
</dbReference>
<feature type="region of interest" description="Disordered" evidence="1">
    <location>
        <begin position="1"/>
        <end position="72"/>
    </location>
</feature>
<proteinExistence type="predicted"/>
<dbReference type="AlphaFoldDB" id="A0A2T0Q0K2"/>